<keyword evidence="3" id="KW-1185">Reference proteome</keyword>
<protein>
    <recommendedName>
        <fullName evidence="1">ABC1 atypical kinase-like domain-containing protein</fullName>
    </recommendedName>
</protein>
<feature type="domain" description="ABC1 atypical kinase-like" evidence="1">
    <location>
        <begin position="433"/>
        <end position="503"/>
    </location>
</feature>
<dbReference type="Proteomes" id="UP000219338">
    <property type="component" value="Unassembled WGS sequence"/>
</dbReference>
<accession>A0A284RPC8</accession>
<dbReference type="InterPro" id="IPR004147">
    <property type="entry name" value="ABC1_dom"/>
</dbReference>
<dbReference type="InterPro" id="IPR011009">
    <property type="entry name" value="Kinase-like_dom_sf"/>
</dbReference>
<dbReference type="AlphaFoldDB" id="A0A284RPC8"/>
<dbReference type="SUPFAM" id="SSF56112">
    <property type="entry name" value="Protein kinase-like (PK-like)"/>
    <property type="match status" value="1"/>
</dbReference>
<dbReference type="STRING" id="47428.A0A284RPC8"/>
<name>A0A284RPC8_ARMOS</name>
<organism evidence="2 3">
    <name type="scientific">Armillaria ostoyae</name>
    <name type="common">Armillaria root rot fungus</name>
    <dbReference type="NCBI Taxonomy" id="47428"/>
    <lineage>
        <taxon>Eukaryota</taxon>
        <taxon>Fungi</taxon>
        <taxon>Dikarya</taxon>
        <taxon>Basidiomycota</taxon>
        <taxon>Agaricomycotina</taxon>
        <taxon>Agaricomycetes</taxon>
        <taxon>Agaricomycetidae</taxon>
        <taxon>Agaricales</taxon>
        <taxon>Marasmiineae</taxon>
        <taxon>Physalacriaceae</taxon>
        <taxon>Armillaria</taxon>
    </lineage>
</organism>
<evidence type="ECO:0000313" key="2">
    <source>
        <dbReference type="EMBL" id="SJL10611.1"/>
    </source>
</evidence>
<gene>
    <name evidence="2" type="ORF">ARMOST_14001</name>
</gene>
<sequence>MFQARMKTEVYLMNSLRHFVSVIDRDTIDSSGIPIPDISDRELNTILSRTKGHRITFLVDCCHARGVTRKFDSEVRTAPPEERVSLEGMLLAAEKTLKDLPGYRSIVAEDWVPDMESHVIVAACREDEVAKETRAKQRGTEAWGGAFTTVLVKVLKLRKLREGATYIDLIETLGPRTSSVFSSEPDPPSASAQFVTKVNSNYVGHMKRRLQFVTRSSFALPSLSFRSSPSLAPPARGRLFMSSVMKTRVHLPRTGDGLYVAGAKLDLMFQARDRSAFEPLSVQVMKCFKPSTSAVVLLVRRLSDSQPFILKLADRRLGYRYNWDVDIPWTSTVEAHLRHAVHDIQLGVTPNWFEIVQDTSHPQRPGKDEWEDWMWEIFTWTSKMNDHDTELSAYRLLHRLQGSCIPRLYGVVHLSITSYPTPLHPITDIVQGLALEYVPGTNMEDLTPGINVSRQKAEAVSSRVMDAFRIIQAENCVIHNDLHIGNVILRKEDMSPVIIDFGRAIIRKHGWSDEEWIGVVEGGPDTRNMRRALADPKTGVWKRNITPFERSDSRYENPMVFIKYVESLPEDYRHATFERVLIEDCDEAQETAYRWEIRPGCVAQVLESEVLVTHVVTHLRNYVE</sequence>
<dbReference type="EMBL" id="FUEG01000012">
    <property type="protein sequence ID" value="SJL10611.1"/>
    <property type="molecule type" value="Genomic_DNA"/>
</dbReference>
<dbReference type="Pfam" id="PF03109">
    <property type="entry name" value="ABC1"/>
    <property type="match status" value="1"/>
</dbReference>
<dbReference type="Gene3D" id="3.40.50.1460">
    <property type="match status" value="1"/>
</dbReference>
<evidence type="ECO:0000313" key="3">
    <source>
        <dbReference type="Proteomes" id="UP000219338"/>
    </source>
</evidence>
<dbReference type="Gene3D" id="1.10.510.10">
    <property type="entry name" value="Transferase(Phosphotransferase) domain 1"/>
    <property type="match status" value="1"/>
</dbReference>
<dbReference type="OrthoDB" id="3269050at2759"/>
<proteinExistence type="predicted"/>
<reference evidence="3" key="1">
    <citation type="journal article" date="2017" name="Nat. Ecol. Evol.">
        <title>Genome expansion and lineage-specific genetic innovations in the forest pathogenic fungi Armillaria.</title>
        <authorList>
            <person name="Sipos G."/>
            <person name="Prasanna A.N."/>
            <person name="Walter M.C."/>
            <person name="O'Connor E."/>
            <person name="Balint B."/>
            <person name="Krizsan K."/>
            <person name="Kiss B."/>
            <person name="Hess J."/>
            <person name="Varga T."/>
            <person name="Slot J."/>
            <person name="Riley R."/>
            <person name="Boka B."/>
            <person name="Rigling D."/>
            <person name="Barry K."/>
            <person name="Lee J."/>
            <person name="Mihaltcheva S."/>
            <person name="LaButti K."/>
            <person name="Lipzen A."/>
            <person name="Waldron R."/>
            <person name="Moloney N.M."/>
            <person name="Sperisen C."/>
            <person name="Kredics L."/>
            <person name="Vagvoelgyi C."/>
            <person name="Patrignani A."/>
            <person name="Fitzpatrick D."/>
            <person name="Nagy I."/>
            <person name="Doyle S."/>
            <person name="Anderson J.B."/>
            <person name="Grigoriev I.V."/>
            <person name="Gueldener U."/>
            <person name="Muensterkoetter M."/>
            <person name="Nagy L.G."/>
        </authorList>
    </citation>
    <scope>NUCLEOTIDE SEQUENCE [LARGE SCALE GENOMIC DNA]</scope>
    <source>
        <strain evidence="3">C18/9</strain>
    </source>
</reference>
<evidence type="ECO:0000259" key="1">
    <source>
        <dbReference type="Pfam" id="PF03109"/>
    </source>
</evidence>